<dbReference type="Gene3D" id="1.20.5.4090">
    <property type="match status" value="1"/>
</dbReference>
<keyword evidence="1" id="KW-0175">Coiled coil</keyword>
<evidence type="ECO:0008006" key="5">
    <source>
        <dbReference type="Google" id="ProtNLM"/>
    </source>
</evidence>
<dbReference type="OrthoDB" id="1427661at2"/>
<feature type="coiled-coil region" evidence="1">
    <location>
        <begin position="22"/>
        <end position="63"/>
    </location>
</feature>
<proteinExistence type="predicted"/>
<feature type="chain" id="PRO_5011496132" description="OmpA family protein" evidence="2">
    <location>
        <begin position="20"/>
        <end position="257"/>
    </location>
</feature>
<evidence type="ECO:0000313" key="4">
    <source>
        <dbReference type="Proteomes" id="UP000199592"/>
    </source>
</evidence>
<reference evidence="4" key="1">
    <citation type="submission" date="2016-10" db="EMBL/GenBank/DDBJ databases">
        <authorList>
            <person name="Varghese N."/>
            <person name="Submissions S."/>
        </authorList>
    </citation>
    <scope>NUCLEOTIDE SEQUENCE [LARGE SCALE GENOMIC DNA]</scope>
    <source>
        <strain evidence="4">DSM 25030</strain>
    </source>
</reference>
<organism evidence="3 4">
    <name type="scientific">Flagellimonas zhangzhouensis</name>
    <dbReference type="NCBI Taxonomy" id="1073328"/>
    <lineage>
        <taxon>Bacteria</taxon>
        <taxon>Pseudomonadati</taxon>
        <taxon>Bacteroidota</taxon>
        <taxon>Flavobacteriia</taxon>
        <taxon>Flavobacteriales</taxon>
        <taxon>Flavobacteriaceae</taxon>
        <taxon>Flagellimonas</taxon>
    </lineage>
</organism>
<evidence type="ECO:0000313" key="3">
    <source>
        <dbReference type="EMBL" id="SDW28700.1"/>
    </source>
</evidence>
<dbReference type="Proteomes" id="UP000199592">
    <property type="component" value="Unassembled WGS sequence"/>
</dbReference>
<keyword evidence="4" id="KW-1185">Reference proteome</keyword>
<protein>
    <recommendedName>
        <fullName evidence="5">OmpA family protein</fullName>
    </recommendedName>
</protein>
<keyword evidence="2" id="KW-0732">Signal</keyword>
<dbReference type="STRING" id="1073328.SAMN05216294_2365"/>
<dbReference type="RefSeq" id="WP_090296036.1">
    <property type="nucleotide sequence ID" value="NZ_FNKI01000002.1"/>
</dbReference>
<evidence type="ECO:0000256" key="2">
    <source>
        <dbReference type="SAM" id="SignalP"/>
    </source>
</evidence>
<feature type="signal peptide" evidence="2">
    <location>
        <begin position="1"/>
        <end position="19"/>
    </location>
</feature>
<evidence type="ECO:0000256" key="1">
    <source>
        <dbReference type="SAM" id="Coils"/>
    </source>
</evidence>
<sequence>MKKIYTLILFAALSTSAFSQRKSDLIAEIDNLKVQISEVEQELAKTKREVSSTNAEAEALRTENVTLRDANATLLGNLSNFSELSKQNSDNVNRAMEALARKEKQLSGINDMISSNDSTAIVSLTHIKQSLGENAKVGVAEGVISISNSLDKLFGSDTGTELTEEGKTWLQGVANVIKLNPNFTTEVEGLNITGEFGPTYLQAASVATELVTTLEVPAEKIGISVKDGNFKEGINIKLQPNYKGFYATAKQSAKAAQ</sequence>
<accession>A0A1H2SAU5</accession>
<gene>
    <name evidence="3" type="ORF">SAMN04487892_1011</name>
</gene>
<name>A0A1H2SAU5_9FLAO</name>
<dbReference type="EMBL" id="FNMY01000001">
    <property type="protein sequence ID" value="SDW28700.1"/>
    <property type="molecule type" value="Genomic_DNA"/>
</dbReference>
<dbReference type="AlphaFoldDB" id="A0A1H2SAU5"/>